<name>A0AA37V5W2_9BACT</name>
<feature type="signal peptide" evidence="1">
    <location>
        <begin position="1"/>
        <end position="23"/>
    </location>
</feature>
<keyword evidence="3" id="KW-1185">Reference proteome</keyword>
<protein>
    <recommendedName>
        <fullName evidence="4">Carboxypeptidase regulatory-like domain-containing protein</fullName>
    </recommendedName>
</protein>
<dbReference type="Proteomes" id="UP001161325">
    <property type="component" value="Unassembled WGS sequence"/>
</dbReference>
<evidence type="ECO:0000256" key="1">
    <source>
        <dbReference type="SAM" id="SignalP"/>
    </source>
</evidence>
<keyword evidence="1" id="KW-0732">Signal</keyword>
<organism evidence="2 3">
    <name type="scientific">Roseisolibacter agri</name>
    <dbReference type="NCBI Taxonomy" id="2014610"/>
    <lineage>
        <taxon>Bacteria</taxon>
        <taxon>Pseudomonadati</taxon>
        <taxon>Gemmatimonadota</taxon>
        <taxon>Gemmatimonadia</taxon>
        <taxon>Gemmatimonadales</taxon>
        <taxon>Gemmatimonadaceae</taxon>
        <taxon>Roseisolibacter</taxon>
    </lineage>
</organism>
<dbReference type="AlphaFoldDB" id="A0AA37V5W2"/>
<dbReference type="SUPFAM" id="SSF49464">
    <property type="entry name" value="Carboxypeptidase regulatory domain-like"/>
    <property type="match status" value="1"/>
</dbReference>
<evidence type="ECO:0000313" key="2">
    <source>
        <dbReference type="EMBL" id="GLC24611.1"/>
    </source>
</evidence>
<dbReference type="InterPro" id="IPR008969">
    <property type="entry name" value="CarboxyPept-like_regulatory"/>
</dbReference>
<sequence length="279" mass="30028">MKRRPAARPAALLALALTPCVTACPTPISRTEVRAVAVVGRFVREDGTPVPGTAVAVSTERGDSTCARGGARAVTDASGGFALSTLERRHYRVTWIVPGLDLARPGYVLCLAPSGDTLPRRAYSGDAASRGPAKRDTIACVEWTWHGRKRVTCAGEAVPAIITGGRWTSGEVVGFYRVLLALEQMRVPGYRVPVPRIHAYVQWVEPGETGRPAVVRATVAVPVDPRVDLQWWGNALIERDGAWYLRLDGTRKRFLNSFSPTSLAFALGPPGEVAVAPRP</sequence>
<feature type="chain" id="PRO_5041377241" description="Carboxypeptidase regulatory-like domain-containing protein" evidence="1">
    <location>
        <begin position="24"/>
        <end position="279"/>
    </location>
</feature>
<comment type="caution">
    <text evidence="2">The sequence shown here is derived from an EMBL/GenBank/DDBJ whole genome shotgun (WGS) entry which is preliminary data.</text>
</comment>
<dbReference type="EMBL" id="BRXS01000002">
    <property type="protein sequence ID" value="GLC24611.1"/>
    <property type="molecule type" value="Genomic_DNA"/>
</dbReference>
<evidence type="ECO:0000313" key="3">
    <source>
        <dbReference type="Proteomes" id="UP001161325"/>
    </source>
</evidence>
<accession>A0AA37V5W2</accession>
<reference evidence="2" key="1">
    <citation type="submission" date="2022-08" db="EMBL/GenBank/DDBJ databases">
        <title>Draft genome sequencing of Roseisolibacter agri AW1220.</title>
        <authorList>
            <person name="Tobiishi Y."/>
            <person name="Tonouchi A."/>
        </authorList>
    </citation>
    <scope>NUCLEOTIDE SEQUENCE</scope>
    <source>
        <strain evidence="2">AW1220</strain>
    </source>
</reference>
<evidence type="ECO:0008006" key="4">
    <source>
        <dbReference type="Google" id="ProtNLM"/>
    </source>
</evidence>
<gene>
    <name evidence="2" type="ORF">rosag_11240</name>
</gene>
<proteinExistence type="predicted"/>